<evidence type="ECO:0000313" key="1">
    <source>
        <dbReference type="EMBL" id="MBW0502690.1"/>
    </source>
</evidence>
<keyword evidence="2" id="KW-1185">Reference proteome</keyword>
<comment type="caution">
    <text evidence="1">The sequence shown here is derived from an EMBL/GenBank/DDBJ whole genome shotgun (WGS) entry which is preliminary data.</text>
</comment>
<dbReference type="Proteomes" id="UP000765509">
    <property type="component" value="Unassembled WGS sequence"/>
</dbReference>
<dbReference type="AlphaFoldDB" id="A0A9Q3HI61"/>
<gene>
    <name evidence="1" type="ORF">O181_042405</name>
</gene>
<dbReference type="EMBL" id="AVOT02016960">
    <property type="protein sequence ID" value="MBW0502690.1"/>
    <property type="molecule type" value="Genomic_DNA"/>
</dbReference>
<accession>A0A9Q3HI61</accession>
<evidence type="ECO:0000313" key="2">
    <source>
        <dbReference type="Proteomes" id="UP000765509"/>
    </source>
</evidence>
<protein>
    <submittedName>
        <fullName evidence="1">Uncharacterized protein</fullName>
    </submittedName>
</protein>
<dbReference type="OrthoDB" id="425619at2759"/>
<name>A0A9Q3HI61_9BASI</name>
<sequence>MLKQKIAIQEYRGNMTILHKAGNIHQNSGGLSRWELPNTSENPAYVTTSAELQIPIEGINITDVGIEFFEEVTESYKQYENCHILTALLDKYCKDSSWANSLDDIWKNYYDNGRFHFFDGILYHRSQLTCVMFLCSRMLINTILLKFHDNIYSANLSEDRAMETIKTCAWWPS</sequence>
<reference evidence="1" key="1">
    <citation type="submission" date="2021-03" db="EMBL/GenBank/DDBJ databases">
        <title>Draft genome sequence of rust myrtle Austropuccinia psidii MF-1, a brazilian biotype.</title>
        <authorList>
            <person name="Quecine M.C."/>
            <person name="Pachon D.M.R."/>
            <person name="Bonatelli M.L."/>
            <person name="Correr F.H."/>
            <person name="Franceschini L.M."/>
            <person name="Leite T.F."/>
            <person name="Margarido G.R.A."/>
            <person name="Almeida C.A."/>
            <person name="Ferrarezi J.A."/>
            <person name="Labate C.A."/>
        </authorList>
    </citation>
    <scope>NUCLEOTIDE SEQUENCE</scope>
    <source>
        <strain evidence="1">MF-1</strain>
    </source>
</reference>
<proteinExistence type="predicted"/>
<organism evidence="1 2">
    <name type="scientific">Austropuccinia psidii MF-1</name>
    <dbReference type="NCBI Taxonomy" id="1389203"/>
    <lineage>
        <taxon>Eukaryota</taxon>
        <taxon>Fungi</taxon>
        <taxon>Dikarya</taxon>
        <taxon>Basidiomycota</taxon>
        <taxon>Pucciniomycotina</taxon>
        <taxon>Pucciniomycetes</taxon>
        <taxon>Pucciniales</taxon>
        <taxon>Sphaerophragmiaceae</taxon>
        <taxon>Austropuccinia</taxon>
    </lineage>
</organism>